<accession>A0A7V8RBN3</accession>
<evidence type="ECO:0000313" key="12">
    <source>
        <dbReference type="Proteomes" id="UP000589292"/>
    </source>
</evidence>
<keyword evidence="8" id="KW-0175">Coiled coil</keyword>
<evidence type="ECO:0000256" key="7">
    <source>
        <dbReference type="ARBA" id="ARBA00022840"/>
    </source>
</evidence>
<dbReference type="InterPro" id="IPR011102">
    <property type="entry name" value="Sig_transdc_His_kinase_HWE"/>
</dbReference>
<name>A0A7V8RBN3_9SPHN</name>
<keyword evidence="4" id="KW-0808">Transferase</keyword>
<dbReference type="Proteomes" id="UP000589292">
    <property type="component" value="Unassembled WGS sequence"/>
</dbReference>
<feature type="coiled-coil region" evidence="8">
    <location>
        <begin position="152"/>
        <end position="186"/>
    </location>
</feature>
<dbReference type="AlphaFoldDB" id="A0A7V8RBN3"/>
<dbReference type="InterPro" id="IPR058544">
    <property type="entry name" value="ETR1_N"/>
</dbReference>
<keyword evidence="9" id="KW-0472">Membrane</keyword>
<keyword evidence="9" id="KW-0812">Transmembrane</keyword>
<protein>
    <recommendedName>
        <fullName evidence="2">histidine kinase</fullName>
        <ecNumber evidence="2">2.7.13.3</ecNumber>
    </recommendedName>
</protein>
<keyword evidence="9" id="KW-1133">Transmembrane helix</keyword>
<evidence type="ECO:0000256" key="8">
    <source>
        <dbReference type="SAM" id="Coils"/>
    </source>
</evidence>
<evidence type="ECO:0000256" key="5">
    <source>
        <dbReference type="ARBA" id="ARBA00022741"/>
    </source>
</evidence>
<dbReference type="Gene3D" id="3.30.565.10">
    <property type="entry name" value="Histidine kinase-like ATPase, C-terminal domain"/>
    <property type="match status" value="1"/>
</dbReference>
<proteinExistence type="predicted"/>
<keyword evidence="7" id="KW-0067">ATP-binding</keyword>
<feature type="transmembrane region" description="Helical" evidence="9">
    <location>
        <begin position="84"/>
        <end position="110"/>
    </location>
</feature>
<feature type="transmembrane region" description="Helical" evidence="9">
    <location>
        <begin position="116"/>
        <end position="136"/>
    </location>
</feature>
<evidence type="ECO:0000256" key="1">
    <source>
        <dbReference type="ARBA" id="ARBA00000085"/>
    </source>
</evidence>
<gene>
    <name evidence="11" type="ORF">FG486_04000</name>
</gene>
<reference evidence="11 12" key="1">
    <citation type="journal article" date="1994" name="Int. J. Syst. Bacteriol.">
        <title>Phylogenetic positions of novel aerobic, bacteriochlorophyll a-containing bacteria and description of Roseococcus thiosulfatophilus gen. nov., sp. nov., Erythromicrobium ramosum gen. nov., sp. nov., and Erythrobacter litoralis sp. nov.</title>
        <authorList>
            <person name="Yurkov V."/>
            <person name="Stackebrandt E."/>
            <person name="Holmes A."/>
            <person name="Fuerst J.A."/>
            <person name="Hugenholtz P."/>
            <person name="Golecki J."/>
            <person name="Gad'on N."/>
            <person name="Gorlenko V.M."/>
            <person name="Kompantseva E.I."/>
            <person name="Drews G."/>
        </authorList>
    </citation>
    <scope>NUCLEOTIDE SEQUENCE [LARGE SCALE GENOMIC DNA]</scope>
    <source>
        <strain evidence="11 12">KR-99</strain>
    </source>
</reference>
<evidence type="ECO:0000256" key="9">
    <source>
        <dbReference type="SAM" id="Phobius"/>
    </source>
</evidence>
<comment type="caution">
    <text evidence="11">The sequence shown here is derived from an EMBL/GenBank/DDBJ whole genome shotgun (WGS) entry which is preliminary data.</text>
</comment>
<dbReference type="EMBL" id="VDES01000001">
    <property type="protein sequence ID" value="MBA1373487.1"/>
    <property type="molecule type" value="Genomic_DNA"/>
</dbReference>
<evidence type="ECO:0000313" key="11">
    <source>
        <dbReference type="EMBL" id="MBA1373487.1"/>
    </source>
</evidence>
<dbReference type="PANTHER" id="PTHR41523:SF7">
    <property type="entry name" value="HISTIDINE KINASE"/>
    <property type="match status" value="1"/>
</dbReference>
<keyword evidence="3" id="KW-0597">Phosphoprotein</keyword>
<dbReference type="PANTHER" id="PTHR41523">
    <property type="entry name" value="TWO-COMPONENT SYSTEM SENSOR PROTEIN"/>
    <property type="match status" value="1"/>
</dbReference>
<evidence type="ECO:0000256" key="2">
    <source>
        <dbReference type="ARBA" id="ARBA00012438"/>
    </source>
</evidence>
<dbReference type="GO" id="GO:0005524">
    <property type="term" value="F:ATP binding"/>
    <property type="evidence" value="ECO:0007669"/>
    <property type="project" value="UniProtKB-KW"/>
</dbReference>
<comment type="catalytic activity">
    <reaction evidence="1">
        <text>ATP + protein L-histidine = ADP + protein N-phospho-L-histidine.</text>
        <dbReference type="EC" id="2.7.13.3"/>
    </reaction>
</comment>
<dbReference type="GO" id="GO:0004673">
    <property type="term" value="F:protein histidine kinase activity"/>
    <property type="evidence" value="ECO:0007669"/>
    <property type="project" value="UniProtKB-EC"/>
</dbReference>
<dbReference type="Pfam" id="PF07536">
    <property type="entry name" value="HWE_HK"/>
    <property type="match status" value="1"/>
</dbReference>
<sequence length="405" mass="43862">MHHRMVRAVSGCLSPEWTYQGAGRMDHTMDYGGYMPHGMCLLWEPWLVLLWAGSDLLIFLSYTAIPIALLRVLRQRTEVPHGGLVALFASFILLCGLTHALGIVTLWIPIYPWTGWVKLATGIVSMTTAVVLFRLIPDIIRLPSPASLAAVNQTLSDEIAAHKATLASLDRQVQERTRELEKATAALAVQAREAVHRSGNLLAVVHSLATQSARGTERTQEFLDAFLGRVRALADTTRAIARSDKSSAELEQLVETGMEVLKSTYGSRIAISGPALSIDPVAAQQLSLALYELATNTQKYGLGASDQAEVAVRWNVEGGRFTFVWHERGLPVAVSDAPPNPEGFGTKLLLQIVPRMVGGAAERKLAGSEMVYCLSAPVEAVIAEETDSSGDPLAARIIDTSFGIE</sequence>
<organism evidence="11 12">
    <name type="scientific">Sphingomonas ursincola</name>
    <dbReference type="NCBI Taxonomy" id="56361"/>
    <lineage>
        <taxon>Bacteria</taxon>
        <taxon>Pseudomonadati</taxon>
        <taxon>Pseudomonadota</taxon>
        <taxon>Alphaproteobacteria</taxon>
        <taxon>Sphingomonadales</taxon>
        <taxon>Sphingomonadaceae</taxon>
        <taxon>Sphingomonas</taxon>
    </lineage>
</organism>
<dbReference type="InterPro" id="IPR036890">
    <property type="entry name" value="HATPase_C_sf"/>
</dbReference>
<dbReference type="EC" id="2.7.13.3" evidence="2"/>
<feature type="domain" description="Signal transduction histidine kinase HWE region" evidence="10">
    <location>
        <begin position="193"/>
        <end position="275"/>
    </location>
</feature>
<dbReference type="Pfam" id="PF25487">
    <property type="entry name" value="ETR1_N"/>
    <property type="match status" value="1"/>
</dbReference>
<keyword evidence="12" id="KW-1185">Reference proteome</keyword>
<keyword evidence="6 11" id="KW-0418">Kinase</keyword>
<keyword evidence="5" id="KW-0547">Nucleotide-binding</keyword>
<evidence type="ECO:0000256" key="6">
    <source>
        <dbReference type="ARBA" id="ARBA00022777"/>
    </source>
</evidence>
<evidence type="ECO:0000256" key="3">
    <source>
        <dbReference type="ARBA" id="ARBA00022553"/>
    </source>
</evidence>
<dbReference type="SMART" id="SM00911">
    <property type="entry name" value="HWE_HK"/>
    <property type="match status" value="1"/>
</dbReference>
<evidence type="ECO:0000256" key="4">
    <source>
        <dbReference type="ARBA" id="ARBA00022679"/>
    </source>
</evidence>
<feature type="transmembrane region" description="Helical" evidence="9">
    <location>
        <begin position="46"/>
        <end position="72"/>
    </location>
</feature>
<evidence type="ECO:0000259" key="10">
    <source>
        <dbReference type="SMART" id="SM00911"/>
    </source>
</evidence>